<keyword evidence="5" id="KW-0813">Transport</keyword>
<evidence type="ECO:0000313" key="18">
    <source>
        <dbReference type="EMBL" id="GET34966.1"/>
    </source>
</evidence>
<dbReference type="InterPro" id="IPR005171">
    <property type="entry name" value="Cyt_c_oxidase_su4_prok"/>
</dbReference>
<dbReference type="InterPro" id="IPR014210">
    <property type="entry name" value="Cyt_o_ubiqinol_oxidase_su4"/>
</dbReference>
<name>A0A5M4B506_9BACT</name>
<keyword evidence="10" id="KW-0560">Oxidoreductase</keyword>
<dbReference type="RefSeq" id="WP_025865728.1">
    <property type="nucleotide sequence ID" value="NZ_BLAX01000001.1"/>
</dbReference>
<reference evidence="18 19" key="1">
    <citation type="submission" date="2019-10" db="EMBL/GenBank/DDBJ databases">
        <title>Prolixibacter strains distinguished by the presence of nitrate reductase genes were adept at nitrate-dependent anaerobic corrosion of metallic iron and carbon steel.</title>
        <authorList>
            <person name="Iino T."/>
            <person name="Shono N."/>
            <person name="Ito K."/>
            <person name="Nakamura R."/>
            <person name="Sueoka K."/>
            <person name="Harayama S."/>
            <person name="Ohkuma M."/>
        </authorList>
    </citation>
    <scope>NUCLEOTIDE SEQUENCE [LARGE SCALE GENOMIC DNA]</scope>
    <source>
        <strain evidence="18 19">JCM 13498</strain>
    </source>
</reference>
<evidence type="ECO:0000256" key="14">
    <source>
        <dbReference type="ARBA" id="ARBA00030211"/>
    </source>
</evidence>
<evidence type="ECO:0000256" key="8">
    <source>
        <dbReference type="ARBA" id="ARBA00022982"/>
    </source>
</evidence>
<evidence type="ECO:0000256" key="16">
    <source>
        <dbReference type="ARBA" id="ARBA00032185"/>
    </source>
</evidence>
<keyword evidence="8" id="KW-0249">Electron transport</keyword>
<dbReference type="NCBIfam" id="TIGR02847">
    <property type="entry name" value="CyoD"/>
    <property type="match status" value="1"/>
</dbReference>
<dbReference type="GO" id="GO:0015990">
    <property type="term" value="P:electron transport coupled proton transport"/>
    <property type="evidence" value="ECO:0007669"/>
    <property type="project" value="InterPro"/>
</dbReference>
<dbReference type="PANTHER" id="PTHR36835:SF1">
    <property type="entry name" value="CYTOCHROME BO(3) UBIQUINOL OXIDASE SUBUNIT 4"/>
    <property type="match status" value="1"/>
</dbReference>
<dbReference type="GO" id="GO:0009486">
    <property type="term" value="F:cytochrome bo3 ubiquinol oxidase activity"/>
    <property type="evidence" value="ECO:0007669"/>
    <property type="project" value="InterPro"/>
</dbReference>
<evidence type="ECO:0000256" key="13">
    <source>
        <dbReference type="ARBA" id="ARBA00030071"/>
    </source>
</evidence>
<evidence type="ECO:0000256" key="1">
    <source>
        <dbReference type="ARBA" id="ARBA00004651"/>
    </source>
</evidence>
<dbReference type="PANTHER" id="PTHR36835">
    <property type="entry name" value="CYTOCHROME BO(3) UBIQUINOL OXIDASE SUBUNIT 4"/>
    <property type="match status" value="1"/>
</dbReference>
<evidence type="ECO:0000256" key="17">
    <source>
        <dbReference type="SAM" id="Phobius"/>
    </source>
</evidence>
<dbReference type="GO" id="GO:0019646">
    <property type="term" value="P:aerobic electron transport chain"/>
    <property type="evidence" value="ECO:0007669"/>
    <property type="project" value="TreeGrafter"/>
</dbReference>
<evidence type="ECO:0000256" key="5">
    <source>
        <dbReference type="ARBA" id="ARBA00022448"/>
    </source>
</evidence>
<comment type="similarity">
    <text evidence="2">Belongs to the cytochrome c oxidase bacterial subunit 4 family.</text>
</comment>
<keyword evidence="7 17" id="KW-0812">Transmembrane</keyword>
<sequence>MSQSHSEEMGAGKITTKAYVTGFILALLLTIVSFGMVMSHAFSRTTAMAGLFVAAFAQMVVHLHYFLHLDKSSAQRWNVIALLFTALLLFIFVGGTLWVMYTLNSRMM</sequence>
<organism evidence="18 19">
    <name type="scientific">Prolixibacter bellariivorans</name>
    <dbReference type="NCBI Taxonomy" id="314319"/>
    <lineage>
        <taxon>Bacteria</taxon>
        <taxon>Pseudomonadati</taxon>
        <taxon>Bacteroidota</taxon>
        <taxon>Bacteroidia</taxon>
        <taxon>Marinilabiliales</taxon>
        <taxon>Prolixibacteraceae</taxon>
        <taxon>Prolixibacter</taxon>
    </lineage>
</organism>
<evidence type="ECO:0000256" key="12">
    <source>
        <dbReference type="ARBA" id="ARBA00025694"/>
    </source>
</evidence>
<comment type="function">
    <text evidence="12">Cytochrome bo(3) ubiquinol terminal oxidase is the component of the aerobic respiratory chain of E.coli that predominates when cells are grown at high aeration. Has proton pump activity across the membrane in addition to electron transfer, pumping 2 protons/electron.</text>
</comment>
<dbReference type="GO" id="GO:0015078">
    <property type="term" value="F:proton transmembrane transporter activity"/>
    <property type="evidence" value="ECO:0007669"/>
    <property type="project" value="TreeGrafter"/>
</dbReference>
<comment type="subcellular location">
    <subcellularLocation>
        <location evidence="1">Cell membrane</location>
        <topology evidence="1">Multi-pass membrane protein</topology>
    </subcellularLocation>
</comment>
<dbReference type="Proteomes" id="UP000391834">
    <property type="component" value="Unassembled WGS sequence"/>
</dbReference>
<feature type="transmembrane region" description="Helical" evidence="17">
    <location>
        <begin position="48"/>
        <end position="67"/>
    </location>
</feature>
<evidence type="ECO:0000256" key="9">
    <source>
        <dbReference type="ARBA" id="ARBA00022989"/>
    </source>
</evidence>
<proteinExistence type="inferred from homology"/>
<evidence type="ECO:0000256" key="2">
    <source>
        <dbReference type="ARBA" id="ARBA00008079"/>
    </source>
</evidence>
<dbReference type="EMBL" id="BLAX01000001">
    <property type="protein sequence ID" value="GET34966.1"/>
    <property type="molecule type" value="Genomic_DNA"/>
</dbReference>
<keyword evidence="19" id="KW-1185">Reference proteome</keyword>
<dbReference type="OrthoDB" id="2375888at2"/>
<comment type="subunit">
    <text evidence="3">Heterooctamer of two A chains, two B chains, two C chains and two D chains.</text>
</comment>
<evidence type="ECO:0000256" key="15">
    <source>
        <dbReference type="ARBA" id="ARBA00031887"/>
    </source>
</evidence>
<keyword evidence="11 17" id="KW-0472">Membrane</keyword>
<feature type="transmembrane region" description="Helical" evidence="17">
    <location>
        <begin position="79"/>
        <end position="101"/>
    </location>
</feature>
<evidence type="ECO:0000256" key="6">
    <source>
        <dbReference type="ARBA" id="ARBA00022475"/>
    </source>
</evidence>
<gene>
    <name evidence="18" type="primary">cyoD-2</name>
    <name evidence="18" type="ORF">PbJCM13498_38290</name>
</gene>
<evidence type="ECO:0000256" key="7">
    <source>
        <dbReference type="ARBA" id="ARBA00022692"/>
    </source>
</evidence>
<keyword evidence="9 17" id="KW-1133">Transmembrane helix</keyword>
<keyword evidence="6" id="KW-1003">Cell membrane</keyword>
<comment type="caution">
    <text evidence="18">The sequence shown here is derived from an EMBL/GenBank/DDBJ whole genome shotgun (WGS) entry which is preliminary data.</text>
</comment>
<evidence type="ECO:0000256" key="11">
    <source>
        <dbReference type="ARBA" id="ARBA00023136"/>
    </source>
</evidence>
<feature type="transmembrane region" description="Helical" evidence="17">
    <location>
        <begin position="20"/>
        <end position="42"/>
    </location>
</feature>
<dbReference type="Pfam" id="PF03626">
    <property type="entry name" value="COX4_pro"/>
    <property type="match status" value="1"/>
</dbReference>
<evidence type="ECO:0000256" key="10">
    <source>
        <dbReference type="ARBA" id="ARBA00023002"/>
    </source>
</evidence>
<evidence type="ECO:0000256" key="4">
    <source>
        <dbReference type="ARBA" id="ARBA00014689"/>
    </source>
</evidence>
<dbReference type="AlphaFoldDB" id="A0A5M4B506"/>
<accession>A0A5M4B506</accession>
<dbReference type="InterPro" id="IPR050968">
    <property type="entry name" value="Cytochrome_c_oxidase_bac_sub4"/>
</dbReference>
<evidence type="ECO:0000313" key="19">
    <source>
        <dbReference type="Proteomes" id="UP000391834"/>
    </source>
</evidence>
<dbReference type="GO" id="GO:0005886">
    <property type="term" value="C:plasma membrane"/>
    <property type="evidence" value="ECO:0007669"/>
    <property type="project" value="UniProtKB-SubCell"/>
</dbReference>
<protein>
    <recommendedName>
        <fullName evidence="4">Cytochrome bo(3) ubiquinol oxidase subunit 4</fullName>
    </recommendedName>
    <alternativeName>
        <fullName evidence="16">Cytochrome o ubiquinol oxidase subunit 4</fullName>
    </alternativeName>
    <alternativeName>
        <fullName evidence="13">Oxidase bo(3) subunit 4</fullName>
    </alternativeName>
    <alternativeName>
        <fullName evidence="14">Ubiquinol oxidase polypeptide IV</fullName>
    </alternativeName>
    <alternativeName>
        <fullName evidence="15">Ubiquinol oxidase subunit 4</fullName>
    </alternativeName>
</protein>
<dbReference type="GO" id="GO:0009319">
    <property type="term" value="C:cytochrome o ubiquinol oxidase complex"/>
    <property type="evidence" value="ECO:0007669"/>
    <property type="project" value="TreeGrafter"/>
</dbReference>
<evidence type="ECO:0000256" key="3">
    <source>
        <dbReference type="ARBA" id="ARBA00011700"/>
    </source>
</evidence>